<feature type="domain" description="Peptidase S8/S53" evidence="7">
    <location>
        <begin position="150"/>
        <end position="381"/>
    </location>
</feature>
<dbReference type="InterPro" id="IPR023828">
    <property type="entry name" value="Peptidase_S8_Ser-AS"/>
</dbReference>
<evidence type="ECO:0000256" key="6">
    <source>
        <dbReference type="SAM" id="SignalP"/>
    </source>
</evidence>
<dbReference type="Pfam" id="PF00082">
    <property type="entry name" value="Peptidase_S8"/>
    <property type="match status" value="1"/>
</dbReference>
<comment type="similarity">
    <text evidence="1 5">Belongs to the peptidase S8 family.</text>
</comment>
<dbReference type="InterPro" id="IPR010259">
    <property type="entry name" value="S8pro/Inhibitor_I9"/>
</dbReference>
<dbReference type="EMBL" id="BMQB01000011">
    <property type="protein sequence ID" value="GGK06528.1"/>
    <property type="molecule type" value="Genomic_DNA"/>
</dbReference>
<dbReference type="Gene3D" id="3.30.70.80">
    <property type="entry name" value="Peptidase S8 propeptide/proteinase inhibitor I9"/>
    <property type="match status" value="1"/>
</dbReference>
<keyword evidence="6" id="KW-0732">Signal</keyword>
<evidence type="ECO:0000256" key="4">
    <source>
        <dbReference type="ARBA" id="ARBA00022825"/>
    </source>
</evidence>
<keyword evidence="10" id="KW-1185">Reference proteome</keyword>
<evidence type="ECO:0000256" key="3">
    <source>
        <dbReference type="ARBA" id="ARBA00022801"/>
    </source>
</evidence>
<dbReference type="InterPro" id="IPR034193">
    <property type="entry name" value="PCSK9_ProteinaseK-like"/>
</dbReference>
<reference evidence="9" key="1">
    <citation type="journal article" date="2014" name="Int. J. Syst. Evol. Microbiol.">
        <title>Complete genome sequence of Corynebacterium casei LMG S-19264T (=DSM 44701T), isolated from a smear-ripened cheese.</title>
        <authorList>
            <consortium name="US DOE Joint Genome Institute (JGI-PGF)"/>
            <person name="Walter F."/>
            <person name="Albersmeier A."/>
            <person name="Kalinowski J."/>
            <person name="Ruckert C."/>
        </authorList>
    </citation>
    <scope>NUCLEOTIDE SEQUENCE</scope>
    <source>
        <strain evidence="9">JCM 3090</strain>
    </source>
</reference>
<accession>A0A8J3BA41</accession>
<evidence type="ECO:0000259" key="7">
    <source>
        <dbReference type="Pfam" id="PF00082"/>
    </source>
</evidence>
<feature type="active site" description="Charge relay system" evidence="5">
    <location>
        <position position="192"/>
    </location>
</feature>
<gene>
    <name evidence="9" type="ORF">GCM10010123_40450</name>
</gene>
<feature type="chain" id="PRO_5035150395" evidence="6">
    <location>
        <begin position="32"/>
        <end position="400"/>
    </location>
</feature>
<evidence type="ECO:0000259" key="8">
    <source>
        <dbReference type="Pfam" id="PF05922"/>
    </source>
</evidence>
<dbReference type="InterPro" id="IPR000209">
    <property type="entry name" value="Peptidase_S8/S53_dom"/>
</dbReference>
<feature type="domain" description="Inhibitor I9" evidence="8">
    <location>
        <begin position="49"/>
        <end position="116"/>
    </location>
</feature>
<dbReference type="PRINTS" id="PR00723">
    <property type="entry name" value="SUBTILISIN"/>
</dbReference>
<dbReference type="Gene3D" id="3.40.50.200">
    <property type="entry name" value="Peptidase S8/S53 domain"/>
    <property type="match status" value="1"/>
</dbReference>
<dbReference type="PANTHER" id="PTHR43806:SF11">
    <property type="entry name" value="CEREVISIN-RELATED"/>
    <property type="match status" value="1"/>
</dbReference>
<dbReference type="InterPro" id="IPR015500">
    <property type="entry name" value="Peptidase_S8_subtilisin-rel"/>
</dbReference>
<dbReference type="GO" id="GO:0004252">
    <property type="term" value="F:serine-type endopeptidase activity"/>
    <property type="evidence" value="ECO:0007669"/>
    <property type="project" value="UniProtKB-UniRule"/>
</dbReference>
<dbReference type="Pfam" id="PF05922">
    <property type="entry name" value="Inhibitor_I9"/>
    <property type="match status" value="1"/>
</dbReference>
<evidence type="ECO:0000256" key="2">
    <source>
        <dbReference type="ARBA" id="ARBA00022670"/>
    </source>
</evidence>
<dbReference type="InterPro" id="IPR050131">
    <property type="entry name" value="Peptidase_S8_subtilisin-like"/>
</dbReference>
<evidence type="ECO:0000313" key="9">
    <source>
        <dbReference type="EMBL" id="GGK06528.1"/>
    </source>
</evidence>
<dbReference type="PROSITE" id="PS00138">
    <property type="entry name" value="SUBTILASE_SER"/>
    <property type="match status" value="1"/>
</dbReference>
<evidence type="ECO:0000256" key="5">
    <source>
        <dbReference type="PROSITE-ProRule" id="PRU01240"/>
    </source>
</evidence>
<evidence type="ECO:0000313" key="10">
    <source>
        <dbReference type="Proteomes" id="UP000649739"/>
    </source>
</evidence>
<dbReference type="InterPro" id="IPR037045">
    <property type="entry name" value="S8pro/Inhibitor_I9_sf"/>
</dbReference>
<dbReference type="AlphaFoldDB" id="A0A8J3BA41"/>
<proteinExistence type="inferred from homology"/>
<keyword evidence="3 5" id="KW-0378">Hydrolase</keyword>
<dbReference type="GO" id="GO:0006508">
    <property type="term" value="P:proteolysis"/>
    <property type="evidence" value="ECO:0007669"/>
    <property type="project" value="UniProtKB-KW"/>
</dbReference>
<protein>
    <submittedName>
        <fullName evidence="9">Uncharacterized protein</fullName>
    </submittedName>
</protein>
<dbReference type="CDD" id="cd04077">
    <property type="entry name" value="Peptidases_S8_PCSK9_ProteinaseK_like"/>
    <property type="match status" value="1"/>
</dbReference>
<dbReference type="PROSITE" id="PS51892">
    <property type="entry name" value="SUBTILASE"/>
    <property type="match status" value="1"/>
</dbReference>
<dbReference type="FunFam" id="3.40.50.200:FF:000014">
    <property type="entry name" value="Proteinase K"/>
    <property type="match status" value="1"/>
</dbReference>
<sequence>MRSPNIARGIAAGLAAGLAAAVAGTAGPASAAVGTIVAAGAPGAVPGRYIVVLQDGAFAAAGVAATARRLAERHDGTVRFTYEHTLRGFSVAMDAADARRLAAEPGVRYVHASGNVRGAGEQQNPPSYGIDRIDQKALPLDKKFVYDTTGAGVTIYGIDSGIRRTHQDFGGRVTDGYDFIDNDATAQDCHGHGTHTAGTFAGKTYGVAKEARIVAVRVLDCANNGPDDGIIKAIDWVTEKAKGTRAVTNMSFRADLYPHKAMNEAVDRGSAAGIVQVAAAGNEGKDSCTYSPASAASAITVGGTNSSDQFQWNWGSCITVLAPSVNITSASHSGDSGSAGMSGTSMATPHVAGAAALLLEKFPAYRPADVKKWVVDNATPNVIKNPGKGVPNRLLYVRLS</sequence>
<dbReference type="SUPFAM" id="SSF52743">
    <property type="entry name" value="Subtilisin-like"/>
    <property type="match status" value="1"/>
</dbReference>
<dbReference type="SUPFAM" id="SSF54897">
    <property type="entry name" value="Protease propeptides/inhibitors"/>
    <property type="match status" value="1"/>
</dbReference>
<dbReference type="Proteomes" id="UP000649739">
    <property type="component" value="Unassembled WGS sequence"/>
</dbReference>
<organism evidence="9 10">
    <name type="scientific">Pilimelia anulata</name>
    <dbReference type="NCBI Taxonomy" id="53371"/>
    <lineage>
        <taxon>Bacteria</taxon>
        <taxon>Bacillati</taxon>
        <taxon>Actinomycetota</taxon>
        <taxon>Actinomycetes</taxon>
        <taxon>Micromonosporales</taxon>
        <taxon>Micromonosporaceae</taxon>
        <taxon>Pilimelia</taxon>
    </lineage>
</organism>
<feature type="active site" description="Charge relay system" evidence="5">
    <location>
        <position position="345"/>
    </location>
</feature>
<feature type="signal peptide" evidence="6">
    <location>
        <begin position="1"/>
        <end position="31"/>
    </location>
</feature>
<reference evidence="9" key="2">
    <citation type="submission" date="2020-09" db="EMBL/GenBank/DDBJ databases">
        <authorList>
            <person name="Sun Q."/>
            <person name="Ohkuma M."/>
        </authorList>
    </citation>
    <scope>NUCLEOTIDE SEQUENCE</scope>
    <source>
        <strain evidence="9">JCM 3090</strain>
    </source>
</reference>
<dbReference type="RefSeq" id="WP_189171786.1">
    <property type="nucleotide sequence ID" value="NZ_BMQB01000011.1"/>
</dbReference>
<comment type="caution">
    <text evidence="9">The sequence shown here is derived from an EMBL/GenBank/DDBJ whole genome shotgun (WGS) entry which is preliminary data.</text>
</comment>
<keyword evidence="4 5" id="KW-0720">Serine protease</keyword>
<feature type="active site" description="Charge relay system" evidence="5">
    <location>
        <position position="159"/>
    </location>
</feature>
<evidence type="ECO:0000256" key="1">
    <source>
        <dbReference type="ARBA" id="ARBA00011073"/>
    </source>
</evidence>
<name>A0A8J3BA41_9ACTN</name>
<dbReference type="GO" id="GO:0005615">
    <property type="term" value="C:extracellular space"/>
    <property type="evidence" value="ECO:0007669"/>
    <property type="project" value="TreeGrafter"/>
</dbReference>
<dbReference type="PANTHER" id="PTHR43806">
    <property type="entry name" value="PEPTIDASE S8"/>
    <property type="match status" value="1"/>
</dbReference>
<dbReference type="InterPro" id="IPR036852">
    <property type="entry name" value="Peptidase_S8/S53_dom_sf"/>
</dbReference>
<keyword evidence="2 5" id="KW-0645">Protease</keyword>